<dbReference type="Proteomes" id="UP001429601">
    <property type="component" value="Unassembled WGS sequence"/>
</dbReference>
<gene>
    <name evidence="1" type="ORF">HBF26_09135</name>
</gene>
<comment type="caution">
    <text evidence="1">The sequence shown here is derived from an EMBL/GenBank/DDBJ whole genome shotgun (WGS) entry which is preliminary data.</text>
</comment>
<reference evidence="1 2" key="1">
    <citation type="journal article" date="2011" name="Curr. Microbiol.">
        <title>Luteibacter jiangsuensis sp. nov.: a methamidophos-degrading bacterium isolated from a methamidophos-manufacturing factory.</title>
        <authorList>
            <person name="Wang L."/>
            <person name="Wang G.L."/>
            <person name="Li S.P."/>
            <person name="Jiang J.D."/>
        </authorList>
    </citation>
    <scope>NUCLEOTIDE SEQUENCE [LARGE SCALE GENOMIC DNA]</scope>
    <source>
        <strain evidence="1 2">CGMCC 1.10133</strain>
    </source>
</reference>
<evidence type="ECO:0000313" key="1">
    <source>
        <dbReference type="EMBL" id="NID05048.1"/>
    </source>
</evidence>
<proteinExistence type="predicted"/>
<dbReference type="Pfam" id="PF07209">
    <property type="entry name" value="DUF1415"/>
    <property type="match status" value="1"/>
</dbReference>
<organism evidence="1 2">
    <name type="scientific">Luteibacter jiangsuensis</name>
    <dbReference type="NCBI Taxonomy" id="637577"/>
    <lineage>
        <taxon>Bacteria</taxon>
        <taxon>Pseudomonadati</taxon>
        <taxon>Pseudomonadota</taxon>
        <taxon>Gammaproteobacteria</taxon>
        <taxon>Lysobacterales</taxon>
        <taxon>Rhodanobacteraceae</taxon>
        <taxon>Luteibacter</taxon>
    </lineage>
</organism>
<accession>A0ABX0Q3F1</accession>
<keyword evidence="2" id="KW-1185">Reference proteome</keyword>
<protein>
    <submittedName>
        <fullName evidence="1">DUF1415 domain-containing protein</fullName>
    </submittedName>
</protein>
<dbReference type="InterPro" id="IPR009858">
    <property type="entry name" value="DUF1415"/>
</dbReference>
<evidence type="ECO:0000313" key="2">
    <source>
        <dbReference type="Proteomes" id="UP001429601"/>
    </source>
</evidence>
<dbReference type="EMBL" id="JAAQQR010000003">
    <property type="protein sequence ID" value="NID05048.1"/>
    <property type="molecule type" value="Genomic_DNA"/>
</dbReference>
<name>A0ABX0Q3F1_9GAMM</name>
<sequence length="182" mass="20371">MNAPPSHDEAIEATRLWLEHAVIGLNLCPFAKAVQRKGQVRYVVSDAQQPLQLHADLVRELELLRDTDPEAVDTTLLIHPFVLADFMDFNEFLEVADAAVADLQLEGDIQVASFHPDFQFEGTAADDITNYTNRSPFPTLHLLREASIDRAVAAFPDAAAIFETNMETLEKLGHEGWRELFS</sequence>